<keyword evidence="3" id="KW-1185">Reference proteome</keyword>
<proteinExistence type="predicted"/>
<name>A0ABW1QU31_9ACTN</name>
<comment type="caution">
    <text evidence="2">The sequence shown here is derived from an EMBL/GenBank/DDBJ whole genome shotgun (WGS) entry which is preliminary data.</text>
</comment>
<evidence type="ECO:0000313" key="3">
    <source>
        <dbReference type="Proteomes" id="UP001596098"/>
    </source>
</evidence>
<accession>A0ABW1QU31</accession>
<gene>
    <name evidence="2" type="ORF">ACFPWU_00225</name>
</gene>
<dbReference type="EMBL" id="JBHSQI010000001">
    <property type="protein sequence ID" value="MFC6152095.1"/>
    <property type="molecule type" value="Genomic_DNA"/>
</dbReference>
<dbReference type="Pfam" id="PF11298">
    <property type="entry name" value="DUF3099"/>
    <property type="match status" value="1"/>
</dbReference>
<keyword evidence="1" id="KW-1133">Transmembrane helix</keyword>
<feature type="transmembrane region" description="Helical" evidence="1">
    <location>
        <begin position="53"/>
        <end position="74"/>
    </location>
</feature>
<evidence type="ECO:0000256" key="1">
    <source>
        <dbReference type="SAM" id="Phobius"/>
    </source>
</evidence>
<sequence length="80" mass="9218">MEHHVREDENGRDDARETKDARLHRRMRRYLWLMGTCIVLIVLAWNVVRFFSITAAVVMSMIAAVIPPIAVIVANNGEDR</sequence>
<keyword evidence="1" id="KW-0812">Transmembrane</keyword>
<dbReference type="RefSeq" id="WP_239022248.1">
    <property type="nucleotide sequence ID" value="NZ_CP034929.1"/>
</dbReference>
<organism evidence="2 3">
    <name type="scientific">Nocardioides yefusunii</name>
    <dbReference type="NCBI Taxonomy" id="2500546"/>
    <lineage>
        <taxon>Bacteria</taxon>
        <taxon>Bacillati</taxon>
        <taxon>Actinomycetota</taxon>
        <taxon>Actinomycetes</taxon>
        <taxon>Propionibacteriales</taxon>
        <taxon>Nocardioidaceae</taxon>
        <taxon>Nocardioides</taxon>
    </lineage>
</organism>
<dbReference type="InterPro" id="IPR021449">
    <property type="entry name" value="DUF3099"/>
</dbReference>
<protein>
    <submittedName>
        <fullName evidence="2">DUF3099 domain-containing protein</fullName>
    </submittedName>
</protein>
<evidence type="ECO:0000313" key="2">
    <source>
        <dbReference type="EMBL" id="MFC6152095.1"/>
    </source>
</evidence>
<keyword evidence="1" id="KW-0472">Membrane</keyword>
<feature type="transmembrane region" description="Helical" evidence="1">
    <location>
        <begin position="30"/>
        <end position="47"/>
    </location>
</feature>
<dbReference type="Proteomes" id="UP001596098">
    <property type="component" value="Unassembled WGS sequence"/>
</dbReference>
<reference evidence="3" key="1">
    <citation type="journal article" date="2019" name="Int. J. Syst. Evol. Microbiol.">
        <title>The Global Catalogue of Microorganisms (GCM) 10K type strain sequencing project: providing services to taxonomists for standard genome sequencing and annotation.</title>
        <authorList>
            <consortium name="The Broad Institute Genomics Platform"/>
            <consortium name="The Broad Institute Genome Sequencing Center for Infectious Disease"/>
            <person name="Wu L."/>
            <person name="Ma J."/>
        </authorList>
    </citation>
    <scope>NUCLEOTIDE SEQUENCE [LARGE SCALE GENOMIC DNA]</scope>
    <source>
        <strain evidence="3">DFY28</strain>
    </source>
</reference>